<proteinExistence type="predicted"/>
<dbReference type="EMBL" id="ML178837">
    <property type="protein sequence ID" value="TFK98809.1"/>
    <property type="molecule type" value="Genomic_DNA"/>
</dbReference>
<dbReference type="SUPFAM" id="SSF52047">
    <property type="entry name" value="RNI-like"/>
    <property type="match status" value="1"/>
</dbReference>
<evidence type="ECO:0000313" key="2">
    <source>
        <dbReference type="Proteomes" id="UP000305067"/>
    </source>
</evidence>
<keyword evidence="2" id="KW-1185">Reference proteome</keyword>
<sequence>MWRQEGEEGGQLEPGPVLLETASSLARRYSSAMLHLFALNHLLLCQSHSLANSEQSADHSLWAERALSHATFAAYRQLVHALYLSELHSNIVHDVFLYAYPFAHLIRRTSKGVFTYSVDSSLQTNTWLSLLSPITDAHSRTDWGLCAYYLHVITEPSSSQLFCVICYSLAQIVSLDSKEIMVCQSVYAYSTQTWMSHNFSLCLINCEFDFFTHCMSFVGSFTGVAVIQSLLGVLHEHSHRWRTFTWREETFDQLERLDIDNGSLLRGFDWRENFSSRFPKLRVASLSYPFPGLAFLPLTQLTEVSLSTNQGDILLPHLQYLDVISTHIPEFFSQLIAPNLTHLRTHLPANAKSLLANHVDRSNSRITSLTCSLYDVDPVTEAVNGLFDTTAVLKSARSLRAWSGLYLALCTMPHLQTLLIEPKCNFACGGLRANPIGKVKQNHGIWFKVLLSRGPTIGNSDDTSIPSQSVLASTLFRLCPNLRRLTVRMVEPFPSQYELEDMMTMLEKRYDHGSLRAVTFDLNFEGARTPEEGLWFEALANRGLMVSGRWMGRSFDVDGVRE</sequence>
<evidence type="ECO:0000313" key="1">
    <source>
        <dbReference type="EMBL" id="TFK98809.1"/>
    </source>
</evidence>
<organism evidence="1 2">
    <name type="scientific">Pterulicium gracile</name>
    <dbReference type="NCBI Taxonomy" id="1884261"/>
    <lineage>
        <taxon>Eukaryota</taxon>
        <taxon>Fungi</taxon>
        <taxon>Dikarya</taxon>
        <taxon>Basidiomycota</taxon>
        <taxon>Agaricomycotina</taxon>
        <taxon>Agaricomycetes</taxon>
        <taxon>Agaricomycetidae</taxon>
        <taxon>Agaricales</taxon>
        <taxon>Pleurotineae</taxon>
        <taxon>Pterulaceae</taxon>
        <taxon>Pterulicium</taxon>
    </lineage>
</organism>
<dbReference type="Gene3D" id="3.80.10.10">
    <property type="entry name" value="Ribonuclease Inhibitor"/>
    <property type="match status" value="1"/>
</dbReference>
<protein>
    <submittedName>
        <fullName evidence="1">Uncharacterized protein</fullName>
    </submittedName>
</protein>
<reference evidence="1 2" key="1">
    <citation type="journal article" date="2019" name="Nat. Ecol. Evol.">
        <title>Megaphylogeny resolves global patterns of mushroom evolution.</title>
        <authorList>
            <person name="Varga T."/>
            <person name="Krizsan K."/>
            <person name="Foldi C."/>
            <person name="Dima B."/>
            <person name="Sanchez-Garcia M."/>
            <person name="Sanchez-Ramirez S."/>
            <person name="Szollosi G.J."/>
            <person name="Szarkandi J.G."/>
            <person name="Papp V."/>
            <person name="Albert L."/>
            <person name="Andreopoulos W."/>
            <person name="Angelini C."/>
            <person name="Antonin V."/>
            <person name="Barry K.W."/>
            <person name="Bougher N.L."/>
            <person name="Buchanan P."/>
            <person name="Buyck B."/>
            <person name="Bense V."/>
            <person name="Catcheside P."/>
            <person name="Chovatia M."/>
            <person name="Cooper J."/>
            <person name="Damon W."/>
            <person name="Desjardin D."/>
            <person name="Finy P."/>
            <person name="Geml J."/>
            <person name="Haridas S."/>
            <person name="Hughes K."/>
            <person name="Justo A."/>
            <person name="Karasinski D."/>
            <person name="Kautmanova I."/>
            <person name="Kiss B."/>
            <person name="Kocsube S."/>
            <person name="Kotiranta H."/>
            <person name="LaButti K.M."/>
            <person name="Lechner B.E."/>
            <person name="Liimatainen K."/>
            <person name="Lipzen A."/>
            <person name="Lukacs Z."/>
            <person name="Mihaltcheva S."/>
            <person name="Morgado L.N."/>
            <person name="Niskanen T."/>
            <person name="Noordeloos M.E."/>
            <person name="Ohm R.A."/>
            <person name="Ortiz-Santana B."/>
            <person name="Ovrebo C."/>
            <person name="Racz N."/>
            <person name="Riley R."/>
            <person name="Savchenko A."/>
            <person name="Shiryaev A."/>
            <person name="Soop K."/>
            <person name="Spirin V."/>
            <person name="Szebenyi C."/>
            <person name="Tomsovsky M."/>
            <person name="Tulloss R.E."/>
            <person name="Uehling J."/>
            <person name="Grigoriev I.V."/>
            <person name="Vagvolgyi C."/>
            <person name="Papp T."/>
            <person name="Martin F.M."/>
            <person name="Miettinen O."/>
            <person name="Hibbett D.S."/>
            <person name="Nagy L.G."/>
        </authorList>
    </citation>
    <scope>NUCLEOTIDE SEQUENCE [LARGE SCALE GENOMIC DNA]</scope>
    <source>
        <strain evidence="1 2">CBS 309.79</strain>
    </source>
</reference>
<dbReference type="InterPro" id="IPR032675">
    <property type="entry name" value="LRR_dom_sf"/>
</dbReference>
<gene>
    <name evidence="1" type="ORF">BDV98DRAFT_627729</name>
</gene>
<accession>A0A5C3QCM5</accession>
<dbReference type="AlphaFoldDB" id="A0A5C3QCM5"/>
<dbReference type="Proteomes" id="UP000305067">
    <property type="component" value="Unassembled WGS sequence"/>
</dbReference>
<name>A0A5C3QCM5_9AGAR</name>